<dbReference type="EMBL" id="AWUE01018166">
    <property type="protein sequence ID" value="OMO82193.1"/>
    <property type="molecule type" value="Genomic_DNA"/>
</dbReference>
<keyword evidence="2" id="KW-1185">Reference proteome</keyword>
<reference evidence="2" key="1">
    <citation type="submission" date="2013-09" db="EMBL/GenBank/DDBJ databases">
        <title>Corchorus olitorius genome sequencing.</title>
        <authorList>
            <person name="Alam M."/>
            <person name="Haque M.S."/>
            <person name="Islam M.S."/>
            <person name="Emdad E.M."/>
            <person name="Islam M.M."/>
            <person name="Ahmed B."/>
            <person name="Halim A."/>
            <person name="Hossen Q.M.M."/>
            <person name="Hossain M.Z."/>
            <person name="Ahmed R."/>
            <person name="Khan M.M."/>
            <person name="Islam R."/>
            <person name="Rashid M.M."/>
            <person name="Khan S.A."/>
            <person name="Rahman M.S."/>
            <person name="Alam M."/>
            <person name="Yahiya A.S."/>
            <person name="Khan M.S."/>
            <person name="Azam M.S."/>
            <person name="Haque T."/>
            <person name="Lashkar M.Z.H."/>
            <person name="Akhand A.I."/>
            <person name="Morshed G."/>
            <person name="Roy S."/>
            <person name="Uddin K.S."/>
            <person name="Rabeya T."/>
            <person name="Hossain A.S."/>
            <person name="Chowdhury A."/>
            <person name="Snigdha A.R."/>
            <person name="Mortoza M.S."/>
            <person name="Matin S.A."/>
            <person name="Hoque S.M.E."/>
            <person name="Islam M.K."/>
            <person name="Roy D.K."/>
            <person name="Haider R."/>
            <person name="Moosa M.M."/>
            <person name="Elias S.M."/>
            <person name="Hasan A.M."/>
            <person name="Jahan S."/>
            <person name="Shafiuddin M."/>
            <person name="Mahmood N."/>
            <person name="Shommy N.S."/>
        </authorList>
    </citation>
    <scope>NUCLEOTIDE SEQUENCE [LARGE SCALE GENOMIC DNA]</scope>
    <source>
        <strain evidence="2">cv. O-4</strain>
    </source>
</reference>
<sequence length="35" mass="4240">MNHRLLGAAPNEQQRVQIKRRYNGVRKDRANEYEK</sequence>
<name>A0A1R3II08_9ROSI</name>
<dbReference type="AlphaFoldDB" id="A0A1R3II08"/>
<gene>
    <name evidence="1" type="ORF">COLO4_23181</name>
</gene>
<protein>
    <submittedName>
        <fullName evidence="1">Uncharacterized protein</fullName>
    </submittedName>
</protein>
<proteinExistence type="predicted"/>
<comment type="caution">
    <text evidence="1">The sequence shown here is derived from an EMBL/GenBank/DDBJ whole genome shotgun (WGS) entry which is preliminary data.</text>
</comment>
<organism evidence="1 2">
    <name type="scientific">Corchorus olitorius</name>
    <dbReference type="NCBI Taxonomy" id="93759"/>
    <lineage>
        <taxon>Eukaryota</taxon>
        <taxon>Viridiplantae</taxon>
        <taxon>Streptophyta</taxon>
        <taxon>Embryophyta</taxon>
        <taxon>Tracheophyta</taxon>
        <taxon>Spermatophyta</taxon>
        <taxon>Magnoliopsida</taxon>
        <taxon>eudicotyledons</taxon>
        <taxon>Gunneridae</taxon>
        <taxon>Pentapetalae</taxon>
        <taxon>rosids</taxon>
        <taxon>malvids</taxon>
        <taxon>Malvales</taxon>
        <taxon>Malvaceae</taxon>
        <taxon>Grewioideae</taxon>
        <taxon>Apeibeae</taxon>
        <taxon>Corchorus</taxon>
    </lineage>
</organism>
<dbReference type="Proteomes" id="UP000187203">
    <property type="component" value="Unassembled WGS sequence"/>
</dbReference>
<evidence type="ECO:0000313" key="1">
    <source>
        <dbReference type="EMBL" id="OMO82193.1"/>
    </source>
</evidence>
<evidence type="ECO:0000313" key="2">
    <source>
        <dbReference type="Proteomes" id="UP000187203"/>
    </source>
</evidence>
<accession>A0A1R3II08</accession>